<feature type="domain" description="CATRA-Associated Small Protein" evidence="2">
    <location>
        <begin position="10"/>
        <end position="92"/>
    </location>
</feature>
<dbReference type="Proteomes" id="UP000294901">
    <property type="component" value="Unassembled WGS sequence"/>
</dbReference>
<dbReference type="InterPro" id="IPR046924">
    <property type="entry name" value="CATASP"/>
</dbReference>
<dbReference type="RefSeq" id="WP_369076866.1">
    <property type="nucleotide sequence ID" value="NZ_BOMD01000083.1"/>
</dbReference>
<dbReference type="EMBL" id="SNWR01000001">
    <property type="protein sequence ID" value="TDO38025.1"/>
    <property type="molecule type" value="Genomic_DNA"/>
</dbReference>
<evidence type="ECO:0000313" key="4">
    <source>
        <dbReference type="Proteomes" id="UP000294901"/>
    </source>
</evidence>
<comment type="caution">
    <text evidence="3">The sequence shown here is derived from an EMBL/GenBank/DDBJ whole genome shotgun (WGS) entry which is preliminary data.</text>
</comment>
<gene>
    <name evidence="3" type="ORF">C8E87_1667</name>
</gene>
<evidence type="ECO:0000256" key="1">
    <source>
        <dbReference type="SAM" id="MobiDB-lite"/>
    </source>
</evidence>
<evidence type="ECO:0000259" key="2">
    <source>
        <dbReference type="Pfam" id="PF20271"/>
    </source>
</evidence>
<evidence type="ECO:0000313" key="3">
    <source>
        <dbReference type="EMBL" id="TDO38025.1"/>
    </source>
</evidence>
<feature type="compositionally biased region" description="Basic and acidic residues" evidence="1">
    <location>
        <begin position="111"/>
        <end position="124"/>
    </location>
</feature>
<organism evidence="3 4">
    <name type="scientific">Paractinoplanes brasiliensis</name>
    <dbReference type="NCBI Taxonomy" id="52695"/>
    <lineage>
        <taxon>Bacteria</taxon>
        <taxon>Bacillati</taxon>
        <taxon>Actinomycetota</taxon>
        <taxon>Actinomycetes</taxon>
        <taxon>Micromonosporales</taxon>
        <taxon>Micromonosporaceae</taxon>
        <taxon>Paractinoplanes</taxon>
    </lineage>
</organism>
<name>A0A4R6JTJ4_9ACTN</name>
<protein>
    <recommendedName>
        <fullName evidence="2">CATRA-Associated Small Protein domain-containing protein</fullName>
    </recommendedName>
</protein>
<dbReference type="AlphaFoldDB" id="A0A4R6JTJ4"/>
<proteinExistence type="predicted"/>
<reference evidence="3 4" key="1">
    <citation type="submission" date="2019-03" db="EMBL/GenBank/DDBJ databases">
        <title>Sequencing the genomes of 1000 actinobacteria strains.</title>
        <authorList>
            <person name="Klenk H.-P."/>
        </authorList>
    </citation>
    <scope>NUCLEOTIDE SEQUENCE [LARGE SCALE GENOMIC DNA]</scope>
    <source>
        <strain evidence="3 4">DSM 43805</strain>
    </source>
</reference>
<sequence>MTPPRWDATEALTVLTDMSTWTLPPDRWELVTEILDEFLEACHGQDTEACEAAVADLSPHGPVRVTRIGAAPPTGIPQPVLDRRNVLVHALSGRPAVPPETLSAPAGEAPRGPERPDRREQPHR</sequence>
<keyword evidence="4" id="KW-1185">Reference proteome</keyword>
<accession>A0A4R6JTJ4</accession>
<dbReference type="Pfam" id="PF20271">
    <property type="entry name" value="CATASP"/>
    <property type="match status" value="1"/>
</dbReference>
<feature type="region of interest" description="Disordered" evidence="1">
    <location>
        <begin position="93"/>
        <end position="124"/>
    </location>
</feature>